<keyword evidence="1" id="KW-0732">Signal</keyword>
<name>A0ABX8ZL94_9SPHN</name>
<evidence type="ECO:0000313" key="4">
    <source>
        <dbReference type="Proteomes" id="UP000824280"/>
    </source>
</evidence>
<dbReference type="NCBIfam" id="NF033947">
    <property type="entry name" value="PEP-cistern"/>
    <property type="match status" value="1"/>
</dbReference>
<gene>
    <name evidence="3" type="ORF">K3166_06600</name>
</gene>
<keyword evidence="4" id="KW-1185">Reference proteome</keyword>
<evidence type="ECO:0000313" key="3">
    <source>
        <dbReference type="EMBL" id="QZD88468.1"/>
    </source>
</evidence>
<dbReference type="Proteomes" id="UP000824280">
    <property type="component" value="Chromosome"/>
</dbReference>
<reference evidence="3 4" key="1">
    <citation type="submission" date="2021-08" db="EMBL/GenBank/DDBJ databases">
        <title>Comparative Genomics Analysis of the Genus Qipengyuania Reveals Extensive Genetic Diversity and Metabolic Versatility, Including the Description of Fifteen Novel Species.</title>
        <authorList>
            <person name="Liu Y."/>
        </authorList>
    </citation>
    <scope>NUCLEOTIDE SEQUENCE [LARGE SCALE GENOMIC DNA]</scope>
    <source>
        <strain evidence="3 4">1XM2-8</strain>
    </source>
</reference>
<feature type="chain" id="PRO_5047467626" evidence="1">
    <location>
        <begin position="23"/>
        <end position="237"/>
    </location>
</feature>
<dbReference type="Pfam" id="PF07589">
    <property type="entry name" value="PEP-CTERM"/>
    <property type="match status" value="1"/>
</dbReference>
<dbReference type="EMBL" id="CP081297">
    <property type="protein sequence ID" value="QZD88468.1"/>
    <property type="molecule type" value="Genomic_DNA"/>
</dbReference>
<sequence>MRGLITSVAAGFSLLFAAPAAADPILLSDTNVGESFTIDFNGFVDGNVIVDGLGAQLTLTLTSIVGDVYNFAYSMTNTSDTDGGVDARVSSFAFNTDPDISGATSTGTYNFTNIDSNYPNQIGTVDVCFQAANTGSCAGNRGGVYGGDTGTGTLSLSFDSALSSLTLDDFFVRYQSVTGAGDITSASGSQVSTSTSSGNEVPEPNMMILFGLAALMIFAGTRRRRAVKPLAGRIAYS</sequence>
<accession>A0ABX8ZL94</accession>
<evidence type="ECO:0000256" key="1">
    <source>
        <dbReference type="SAM" id="SignalP"/>
    </source>
</evidence>
<evidence type="ECO:0000259" key="2">
    <source>
        <dbReference type="Pfam" id="PF07589"/>
    </source>
</evidence>
<feature type="domain" description="Ice-binding protein C-terminal" evidence="2">
    <location>
        <begin position="201"/>
        <end position="224"/>
    </location>
</feature>
<organism evidence="3 4">
    <name type="scientific">Qipengyuania psychrotolerans</name>
    <dbReference type="NCBI Taxonomy" id="2867238"/>
    <lineage>
        <taxon>Bacteria</taxon>
        <taxon>Pseudomonadati</taxon>
        <taxon>Pseudomonadota</taxon>
        <taxon>Alphaproteobacteria</taxon>
        <taxon>Sphingomonadales</taxon>
        <taxon>Erythrobacteraceae</taxon>
        <taxon>Qipengyuania</taxon>
    </lineage>
</organism>
<proteinExistence type="predicted"/>
<dbReference type="NCBIfam" id="TIGR02595">
    <property type="entry name" value="PEP_CTERM"/>
    <property type="match status" value="1"/>
</dbReference>
<protein>
    <submittedName>
        <fullName evidence="3">Cistern family PEP-CTERM protein</fullName>
    </submittedName>
</protein>
<dbReference type="InterPro" id="IPR013424">
    <property type="entry name" value="Ice-binding_C"/>
</dbReference>
<feature type="signal peptide" evidence="1">
    <location>
        <begin position="1"/>
        <end position="22"/>
    </location>
</feature>